<proteinExistence type="predicted"/>
<accession>A0A941E6U0</accession>
<feature type="signal peptide" evidence="1">
    <location>
        <begin position="1"/>
        <end position="28"/>
    </location>
</feature>
<dbReference type="Proteomes" id="UP000676325">
    <property type="component" value="Unassembled WGS sequence"/>
</dbReference>
<gene>
    <name evidence="2" type="ORF">KDK95_01705</name>
</gene>
<keyword evidence="1" id="KW-0732">Signal</keyword>
<sequence length="505" mass="53924">MIRLSLIRSRALLALTATALMVASSATAAEAASIQPSDASQAKFLAAEGPHSASGTGWQTARFLRQLGRYGYVSQSGAEAVFDLNERYCSGAVFSGMWPNPQSPYIVTRLPEVPGQAPNTNPPVSWRLRQDEAVVLIGTTPPPEEYYSFDLTMVRGSLQTGPVLWTSIGDPINLKTVRTTGPTPFGRSFALVITGNRRTQAKVDKMLAASGLGAATNNMTIPPAMFRLGLDAGADQFLLGMRTSAPLPGFEQALERYRATPPLQVFRVRPGGSGNQTQPVYLPDPLPVPNLRVSGTGATELNLNPTLQLLRQRIIDAHPGYNATDGVVERGFEESYPGLQDKLVIDPPTTGVGALSNDADDPITPNFALPEGSFLVAYGTNHSATGQAAYSSVTVYADEKAAVALAAENNLNLYGSARDFIGDQKNADKFYAWTFSRAGDGGPTGAHVTMLPSTNSDFCAQYGGNRPVDLSTLRLVARAYMQPATLSRPALSSLLLDRVLVFTPK</sequence>
<keyword evidence="3" id="KW-1185">Reference proteome</keyword>
<dbReference type="RefSeq" id="WP_212516164.1">
    <property type="nucleotide sequence ID" value="NZ_JAGSOH010000003.1"/>
</dbReference>
<organism evidence="2 3">
    <name type="scientific">Actinospica acidithermotolerans</name>
    <dbReference type="NCBI Taxonomy" id="2828514"/>
    <lineage>
        <taxon>Bacteria</taxon>
        <taxon>Bacillati</taxon>
        <taxon>Actinomycetota</taxon>
        <taxon>Actinomycetes</taxon>
        <taxon>Catenulisporales</taxon>
        <taxon>Actinospicaceae</taxon>
        <taxon>Actinospica</taxon>
    </lineage>
</organism>
<evidence type="ECO:0000313" key="2">
    <source>
        <dbReference type="EMBL" id="MBR7825003.1"/>
    </source>
</evidence>
<feature type="chain" id="PRO_5037575321" evidence="1">
    <location>
        <begin position="29"/>
        <end position="505"/>
    </location>
</feature>
<reference evidence="2" key="1">
    <citation type="submission" date="2021-04" db="EMBL/GenBank/DDBJ databases">
        <title>Genome based classification of Actinospica acidithermotolerans sp. nov., an actinobacterium isolated from an Indonesian hot spring.</title>
        <authorList>
            <person name="Kusuma A.B."/>
            <person name="Putra K.E."/>
            <person name="Nafisah S."/>
            <person name="Loh J."/>
            <person name="Nouioui I."/>
            <person name="Goodfellow M."/>
        </authorList>
    </citation>
    <scope>NUCLEOTIDE SEQUENCE</scope>
    <source>
        <strain evidence="2">MGRD01-02</strain>
    </source>
</reference>
<protein>
    <submittedName>
        <fullName evidence="2">Uncharacterized protein</fullName>
    </submittedName>
</protein>
<name>A0A941E6U0_9ACTN</name>
<evidence type="ECO:0000256" key="1">
    <source>
        <dbReference type="SAM" id="SignalP"/>
    </source>
</evidence>
<comment type="caution">
    <text evidence="2">The sequence shown here is derived from an EMBL/GenBank/DDBJ whole genome shotgun (WGS) entry which is preliminary data.</text>
</comment>
<dbReference type="AlphaFoldDB" id="A0A941E6U0"/>
<dbReference type="EMBL" id="JAGSOH010000003">
    <property type="protein sequence ID" value="MBR7825003.1"/>
    <property type="molecule type" value="Genomic_DNA"/>
</dbReference>
<evidence type="ECO:0000313" key="3">
    <source>
        <dbReference type="Proteomes" id="UP000676325"/>
    </source>
</evidence>